<reference evidence="1" key="1">
    <citation type="submission" date="2022-11" db="EMBL/GenBank/DDBJ databases">
        <authorList>
            <person name="Hyden B.L."/>
            <person name="Feng K."/>
            <person name="Yates T."/>
            <person name="Jawdy S."/>
            <person name="Smart L.B."/>
            <person name="Muchero W."/>
        </authorList>
    </citation>
    <scope>NUCLEOTIDE SEQUENCE</scope>
    <source>
        <tissue evidence="1">Shoot tip</tissue>
    </source>
</reference>
<gene>
    <name evidence="1" type="ORF">OIU79_001216</name>
</gene>
<evidence type="ECO:0000313" key="2">
    <source>
        <dbReference type="Proteomes" id="UP001151532"/>
    </source>
</evidence>
<reference evidence="1" key="2">
    <citation type="journal article" date="2023" name="Int. J. Mol. Sci.">
        <title>De Novo Assembly and Annotation of 11 Diverse Shrub Willow (Salix) Genomes Reveals Novel Gene Organization in Sex-Linked Regions.</title>
        <authorList>
            <person name="Hyden B."/>
            <person name="Feng K."/>
            <person name="Yates T.B."/>
            <person name="Jawdy S."/>
            <person name="Cereghino C."/>
            <person name="Smart L.B."/>
            <person name="Muchero W."/>
        </authorList>
    </citation>
    <scope>NUCLEOTIDE SEQUENCE</scope>
    <source>
        <tissue evidence="1">Shoot tip</tissue>
    </source>
</reference>
<name>A0A9Q0ZNW3_SALPP</name>
<comment type="caution">
    <text evidence="1">The sequence shown here is derived from an EMBL/GenBank/DDBJ whole genome shotgun (WGS) entry which is preliminary data.</text>
</comment>
<proteinExistence type="predicted"/>
<dbReference type="Proteomes" id="UP001151532">
    <property type="component" value="Chromosome 7"/>
</dbReference>
<sequence length="89" mass="10259">MSFNTNLYSMVSCVHRIACYDPSDPTTKFISSSDNSIPEIIHEFLQFFCRIEEIPSIRSLCHLIEVLFQLHPVLPQDGVFHRPPQTLPL</sequence>
<protein>
    <submittedName>
        <fullName evidence="1">Uncharacterized protein</fullName>
    </submittedName>
</protein>
<organism evidence="1 2">
    <name type="scientific">Salix purpurea</name>
    <name type="common">Purple osier willow</name>
    <dbReference type="NCBI Taxonomy" id="77065"/>
    <lineage>
        <taxon>Eukaryota</taxon>
        <taxon>Viridiplantae</taxon>
        <taxon>Streptophyta</taxon>
        <taxon>Embryophyta</taxon>
        <taxon>Tracheophyta</taxon>
        <taxon>Spermatophyta</taxon>
        <taxon>Magnoliopsida</taxon>
        <taxon>eudicotyledons</taxon>
        <taxon>Gunneridae</taxon>
        <taxon>Pentapetalae</taxon>
        <taxon>rosids</taxon>
        <taxon>fabids</taxon>
        <taxon>Malpighiales</taxon>
        <taxon>Salicaceae</taxon>
        <taxon>Saliceae</taxon>
        <taxon>Salix</taxon>
    </lineage>
</organism>
<keyword evidence="2" id="KW-1185">Reference proteome</keyword>
<dbReference type="AlphaFoldDB" id="A0A9Q0ZNW3"/>
<evidence type="ECO:0000313" key="1">
    <source>
        <dbReference type="EMBL" id="KAJ6741252.1"/>
    </source>
</evidence>
<accession>A0A9Q0ZNW3</accession>
<dbReference type="EMBL" id="JAPFFK010000010">
    <property type="protein sequence ID" value="KAJ6741252.1"/>
    <property type="molecule type" value="Genomic_DNA"/>
</dbReference>